<organism evidence="1">
    <name type="scientific">freshwater metagenome</name>
    <dbReference type="NCBI Taxonomy" id="449393"/>
    <lineage>
        <taxon>unclassified sequences</taxon>
        <taxon>metagenomes</taxon>
        <taxon>ecological metagenomes</taxon>
    </lineage>
</organism>
<dbReference type="AlphaFoldDB" id="A0A6J5YIH8"/>
<name>A0A6J5YIH8_9ZZZZ</name>
<gene>
    <name evidence="1" type="ORF">UFOPK1392_01163</name>
</gene>
<dbReference type="EMBL" id="CAEMXZ010000043">
    <property type="protein sequence ID" value="CAB4323408.1"/>
    <property type="molecule type" value="Genomic_DNA"/>
</dbReference>
<accession>A0A6J5YIH8</accession>
<proteinExistence type="predicted"/>
<reference evidence="1" key="1">
    <citation type="submission" date="2020-05" db="EMBL/GenBank/DDBJ databases">
        <authorList>
            <person name="Chiriac C."/>
            <person name="Salcher M."/>
            <person name="Ghai R."/>
            <person name="Kavagutti S V."/>
        </authorList>
    </citation>
    <scope>NUCLEOTIDE SEQUENCE</scope>
</reference>
<protein>
    <submittedName>
        <fullName evidence="1">Unannotated protein</fullName>
    </submittedName>
</protein>
<evidence type="ECO:0000313" key="1">
    <source>
        <dbReference type="EMBL" id="CAB4323408.1"/>
    </source>
</evidence>
<sequence>MSAPAVATTTVQLETGAIHENLTSEELTSPTRVAIAVYEVIGAPPLLDGVVHDTVAVVVPGTAITPVGASALRAGTALTATAGALAPLALRATTVTA</sequence>